<dbReference type="EMBL" id="GECZ01028545">
    <property type="protein sequence ID" value="JAS41224.1"/>
    <property type="molecule type" value="Transcribed_RNA"/>
</dbReference>
<feature type="non-terminal residue" evidence="5">
    <location>
        <position position="275"/>
    </location>
</feature>
<dbReference type="GO" id="GO:0005635">
    <property type="term" value="C:nuclear envelope"/>
    <property type="evidence" value="ECO:0007669"/>
    <property type="project" value="TreeGrafter"/>
</dbReference>
<comment type="subcellular location">
    <subcellularLocation>
        <location evidence="1">Cytoplasm</location>
    </subcellularLocation>
</comment>
<dbReference type="Gene3D" id="1.25.10.10">
    <property type="entry name" value="Leucine-rich Repeat Variant"/>
    <property type="match status" value="1"/>
</dbReference>
<keyword evidence="3" id="KW-0813">Transport</keyword>
<name>A0A1B6ETB3_9HEMI</name>
<dbReference type="InterPro" id="IPR016024">
    <property type="entry name" value="ARM-type_fold"/>
</dbReference>
<dbReference type="PANTHER" id="PTHR10997">
    <property type="entry name" value="IMPORTIN-7, 8, 11"/>
    <property type="match status" value="1"/>
</dbReference>
<evidence type="ECO:0000256" key="2">
    <source>
        <dbReference type="ARBA" id="ARBA00022490"/>
    </source>
</evidence>
<dbReference type="GO" id="GO:0005829">
    <property type="term" value="C:cytosol"/>
    <property type="evidence" value="ECO:0007669"/>
    <property type="project" value="TreeGrafter"/>
</dbReference>
<dbReference type="InterPro" id="IPR011989">
    <property type="entry name" value="ARM-like"/>
</dbReference>
<reference evidence="5" key="1">
    <citation type="submission" date="2015-11" db="EMBL/GenBank/DDBJ databases">
        <title>De novo transcriptome assembly of four potential Pierce s Disease insect vectors from Arizona vineyards.</title>
        <authorList>
            <person name="Tassone E.E."/>
        </authorList>
    </citation>
    <scope>NUCLEOTIDE SEQUENCE</scope>
</reference>
<evidence type="ECO:0000259" key="4">
    <source>
        <dbReference type="Pfam" id="PF08506"/>
    </source>
</evidence>
<evidence type="ECO:0000313" key="5">
    <source>
        <dbReference type="EMBL" id="JAS41224.1"/>
    </source>
</evidence>
<dbReference type="SUPFAM" id="SSF48371">
    <property type="entry name" value="ARM repeat"/>
    <property type="match status" value="1"/>
</dbReference>
<dbReference type="PANTHER" id="PTHR10997:SF18">
    <property type="entry name" value="D-IMPORTIN 7_RANBP7"/>
    <property type="match status" value="1"/>
</dbReference>
<accession>A0A1B6ETB3</accession>
<keyword evidence="2" id="KW-0963">Cytoplasm</keyword>
<dbReference type="AlphaFoldDB" id="A0A1B6ETB3"/>
<dbReference type="InterPro" id="IPR013713">
    <property type="entry name" value="XPO2_central"/>
</dbReference>
<sequence length="275" mass="31456">LAYFSHTISLSFTWKLLKNHMSAIIKDVIFPILCYTKDDHELWQSDPIEYIKFKFETFEDLDSPVSTAEQLLLTACKKRKNMLNGTMLFMVEVLNESPKDSSRYDGALHIIGTLSSLLLRRDLYRTQLDTLFVTYVIPGFSDVAPHIRARICWICSRFSCTTFQQEDILGQVVQNNINLYLHDEELPVKIEAGVAIMMLIAEGQPKIQDIVRPFAQVIAMQSLNLIRDTECEDVMTMLQKLFSCFITELTPIAVDIGQHITGTYLQLLADGFSEE</sequence>
<feature type="non-terminal residue" evidence="5">
    <location>
        <position position="1"/>
    </location>
</feature>
<feature type="domain" description="Exportin-2 central" evidence="4">
    <location>
        <begin position="19"/>
        <end position="96"/>
    </location>
</feature>
<keyword evidence="3" id="KW-0653">Protein transport</keyword>
<organism evidence="5">
    <name type="scientific">Cuerna arida</name>
    <dbReference type="NCBI Taxonomy" id="1464854"/>
    <lineage>
        <taxon>Eukaryota</taxon>
        <taxon>Metazoa</taxon>
        <taxon>Ecdysozoa</taxon>
        <taxon>Arthropoda</taxon>
        <taxon>Hexapoda</taxon>
        <taxon>Insecta</taxon>
        <taxon>Pterygota</taxon>
        <taxon>Neoptera</taxon>
        <taxon>Paraneoptera</taxon>
        <taxon>Hemiptera</taxon>
        <taxon>Auchenorrhyncha</taxon>
        <taxon>Membracoidea</taxon>
        <taxon>Cicadellidae</taxon>
        <taxon>Cicadellinae</taxon>
        <taxon>Proconiini</taxon>
        <taxon>Cuerna</taxon>
    </lineage>
</organism>
<evidence type="ECO:0000256" key="3">
    <source>
        <dbReference type="ARBA" id="ARBA00022927"/>
    </source>
</evidence>
<evidence type="ECO:0000256" key="1">
    <source>
        <dbReference type="ARBA" id="ARBA00004496"/>
    </source>
</evidence>
<gene>
    <name evidence="5" type="ORF">g.1994</name>
</gene>
<proteinExistence type="predicted"/>
<dbReference type="Pfam" id="PF08506">
    <property type="entry name" value="Cse1"/>
    <property type="match status" value="1"/>
</dbReference>
<dbReference type="GO" id="GO:0006606">
    <property type="term" value="P:protein import into nucleus"/>
    <property type="evidence" value="ECO:0007669"/>
    <property type="project" value="TreeGrafter"/>
</dbReference>
<protein>
    <recommendedName>
        <fullName evidence="4">Exportin-2 central domain-containing protein</fullName>
    </recommendedName>
</protein>